<name>Q0A634_ALKEH</name>
<dbReference type="OrthoDB" id="460582at2"/>
<sequence>MIVLFSTQAHAHTHRPLQQSDAFDFRVMSYHRLFRRRRLPRATYIFTDFDRLNFWDLEMAGRIHRQLREAGACVLNDPARVRSRFELLRDLHARRFNDFGVWRVDETPPDGAYPVFLRTESAHRGPLTGCLDTPESLAQAVAEAIDRGIPRRELMVVQFHAEPVADGLYRKLAAYRVGGRIVPALCAHQDHWAAKYGQNGIAGQALYEDELRLVNDNPFADALAPAFETGHIDYGRADFALIGGRPQVYEINTNPHVGRLRTHPYPIRLDSYRSAQRQLIAAMAEIDGPASGRPVPLHDPRSLRDRLADLWRGREWRRTPRLP</sequence>
<keyword evidence="2" id="KW-1185">Reference proteome</keyword>
<accession>Q0A634</accession>
<dbReference type="Proteomes" id="UP000001962">
    <property type="component" value="Chromosome"/>
</dbReference>
<dbReference type="EMBL" id="CP000453">
    <property type="protein sequence ID" value="ABI57703.1"/>
    <property type="molecule type" value="Genomic_DNA"/>
</dbReference>
<evidence type="ECO:0000313" key="2">
    <source>
        <dbReference type="Proteomes" id="UP000001962"/>
    </source>
</evidence>
<dbReference type="RefSeq" id="WP_011630096.1">
    <property type="nucleotide sequence ID" value="NC_008340.1"/>
</dbReference>
<gene>
    <name evidence="1" type="ordered locus">Mlg_2363</name>
</gene>
<dbReference type="SUPFAM" id="SSF56059">
    <property type="entry name" value="Glutathione synthetase ATP-binding domain-like"/>
    <property type="match status" value="1"/>
</dbReference>
<evidence type="ECO:0000313" key="1">
    <source>
        <dbReference type="EMBL" id="ABI57703.1"/>
    </source>
</evidence>
<organism evidence="1 2">
    <name type="scientific">Alkalilimnicola ehrlichii (strain ATCC BAA-1101 / DSM 17681 / MLHE-1)</name>
    <dbReference type="NCBI Taxonomy" id="187272"/>
    <lineage>
        <taxon>Bacteria</taxon>
        <taxon>Pseudomonadati</taxon>
        <taxon>Pseudomonadota</taxon>
        <taxon>Gammaproteobacteria</taxon>
        <taxon>Chromatiales</taxon>
        <taxon>Ectothiorhodospiraceae</taxon>
        <taxon>Alkalilimnicola</taxon>
    </lineage>
</organism>
<dbReference type="HOGENOM" id="CLU_068666_0_0_6"/>
<proteinExistence type="predicted"/>
<evidence type="ECO:0008006" key="3">
    <source>
        <dbReference type="Google" id="ProtNLM"/>
    </source>
</evidence>
<dbReference type="AlphaFoldDB" id="Q0A634"/>
<protein>
    <recommendedName>
        <fullName evidence="3">ATP-grasp domain-containing protein</fullName>
    </recommendedName>
</protein>
<dbReference type="eggNOG" id="ENOG5032UV2">
    <property type="taxonomic scope" value="Bacteria"/>
</dbReference>
<reference evidence="2" key="1">
    <citation type="submission" date="2006-08" db="EMBL/GenBank/DDBJ databases">
        <title>Complete sequence of Alkalilimnicola ehrilichei MLHE-1.</title>
        <authorList>
            <person name="Copeland A."/>
            <person name="Lucas S."/>
            <person name="Lapidus A."/>
            <person name="Barry K."/>
            <person name="Detter J.C."/>
            <person name="Glavina del Rio T."/>
            <person name="Hammon N."/>
            <person name="Israni S."/>
            <person name="Dalin E."/>
            <person name="Tice H."/>
            <person name="Pitluck S."/>
            <person name="Sims D."/>
            <person name="Brettin T."/>
            <person name="Bruce D."/>
            <person name="Han C."/>
            <person name="Tapia R."/>
            <person name="Gilna P."/>
            <person name="Schmutz J."/>
            <person name="Larimer F."/>
            <person name="Land M."/>
            <person name="Hauser L."/>
            <person name="Kyrpides N."/>
            <person name="Mikhailova N."/>
            <person name="Oremland R.S."/>
            <person name="Hoeft S.E."/>
            <person name="Switzer-Blum J."/>
            <person name="Kulp T."/>
            <person name="King G."/>
            <person name="Tabita R."/>
            <person name="Witte B."/>
            <person name="Santini J.M."/>
            <person name="Basu P."/>
            <person name="Hollibaugh J.T."/>
            <person name="Xie G."/>
            <person name="Stolz J.F."/>
            <person name="Richardson P."/>
        </authorList>
    </citation>
    <scope>NUCLEOTIDE SEQUENCE [LARGE SCALE GENOMIC DNA]</scope>
    <source>
        <strain evidence="2">ATCC BAA-1101 / DSM 17681 / MLHE-1</strain>
    </source>
</reference>
<dbReference type="KEGG" id="aeh:Mlg_2363"/>